<organism evidence="2 3">
    <name type="scientific">[Mycobacterium] crassicus</name>
    <dbReference type="NCBI Taxonomy" id="2872309"/>
    <lineage>
        <taxon>Bacteria</taxon>
        <taxon>Bacillati</taxon>
        <taxon>Actinomycetota</taxon>
        <taxon>Actinomycetes</taxon>
        <taxon>Mycobacteriales</taxon>
        <taxon>Mycobacteriaceae</taxon>
        <taxon>Mycolicibacter</taxon>
    </lineage>
</organism>
<dbReference type="InterPro" id="IPR027417">
    <property type="entry name" value="P-loop_NTPase"/>
</dbReference>
<dbReference type="GO" id="GO:0005524">
    <property type="term" value="F:ATP binding"/>
    <property type="evidence" value="ECO:0007669"/>
    <property type="project" value="UniProtKB-KW"/>
</dbReference>
<dbReference type="Pfam" id="PF05621">
    <property type="entry name" value="TniB"/>
    <property type="match status" value="1"/>
</dbReference>
<gene>
    <name evidence="2" type="ORF">K6T79_03120</name>
</gene>
<comment type="caution">
    <text evidence="2">The sequence shown here is derived from an EMBL/GenBank/DDBJ whole genome shotgun (WGS) entry which is preliminary data.</text>
</comment>
<evidence type="ECO:0000313" key="2">
    <source>
        <dbReference type="EMBL" id="MEB3020033.1"/>
    </source>
</evidence>
<evidence type="ECO:0000256" key="1">
    <source>
        <dbReference type="SAM" id="MobiDB-lite"/>
    </source>
</evidence>
<reference evidence="2 3" key="1">
    <citation type="submission" date="2023-12" db="EMBL/GenBank/DDBJ databases">
        <title>Description of new species of Mycobacterium terrae complex isolated from sewage at the Sao Paulo Zoological Park Foundation in Brazil.</title>
        <authorList>
            <person name="Romagnoli C.L."/>
            <person name="Conceicao E.C."/>
            <person name="Machado E."/>
            <person name="Barreto L.B.P.F."/>
            <person name="Sharma A."/>
            <person name="Silva N.M."/>
            <person name="Marques L.E."/>
            <person name="Juliana M.A."/>
            <person name="Lourenco M.C.S."/>
            <person name="Digiampietri L.A."/>
            <person name="Suffys P.N."/>
            <person name="Viana-Niero C."/>
        </authorList>
    </citation>
    <scope>NUCLEOTIDE SEQUENCE [LARGE SCALE GENOMIC DNA]</scope>
    <source>
        <strain evidence="2 3">MYC098</strain>
    </source>
</reference>
<keyword evidence="2" id="KW-0547">Nucleotide-binding</keyword>
<accession>A0ABU5XCL1</accession>
<dbReference type="Proteomes" id="UP001299596">
    <property type="component" value="Unassembled WGS sequence"/>
</dbReference>
<name>A0ABU5XCL1_9MYCO</name>
<dbReference type="EMBL" id="JAYJJR010000002">
    <property type="protein sequence ID" value="MEB3020033.1"/>
    <property type="molecule type" value="Genomic_DNA"/>
</dbReference>
<sequence length="373" mass="41768">MTTRDQPAPNHPTLDNLTLTRKEGFIAFAEASTRPMPERLTRSGLKRLGETALAKYNAERRRWHANLGPLKTPQMAELHEQLGDIVDSDEQSEEKTKSAVAIDGLPGLGKTTTALAYARDLHRREIAELGPETDRGHQRIPVCRVGLTGNTTMLEFNRAMLTYFGHPGVKTGTAAQFGHRALDCVLTCETRILMIDDLHFLRWGKSETVEISNHFKYIANEFPVTIIYIGVGLAKHGLFAGGSSYHDAIIDQTGRRTTKLDMESFTIRVKQDRERWRDLLLSIEKRLVLTDSHPGMLANELSDYLYVRSSGHIGSLITLINRGCQRAVRTGAERLNQELLDRVKNDEASEKARKELQSTLKAGKLTSRIDPAS</sequence>
<feature type="region of interest" description="Disordered" evidence="1">
    <location>
        <begin position="346"/>
        <end position="373"/>
    </location>
</feature>
<dbReference type="SUPFAM" id="SSF52540">
    <property type="entry name" value="P-loop containing nucleoside triphosphate hydrolases"/>
    <property type="match status" value="1"/>
</dbReference>
<protein>
    <submittedName>
        <fullName evidence="2">ATP-binding protein</fullName>
    </submittedName>
</protein>
<dbReference type="InterPro" id="IPR008868">
    <property type="entry name" value="TniB"/>
</dbReference>
<evidence type="ECO:0000313" key="3">
    <source>
        <dbReference type="Proteomes" id="UP001299596"/>
    </source>
</evidence>
<feature type="compositionally biased region" description="Basic and acidic residues" evidence="1">
    <location>
        <begin position="346"/>
        <end position="356"/>
    </location>
</feature>
<proteinExistence type="predicted"/>
<keyword evidence="3" id="KW-1185">Reference proteome</keyword>
<dbReference type="Gene3D" id="3.40.50.300">
    <property type="entry name" value="P-loop containing nucleotide triphosphate hydrolases"/>
    <property type="match status" value="1"/>
</dbReference>
<keyword evidence="2" id="KW-0067">ATP-binding</keyword>
<dbReference type="RefSeq" id="WP_225405579.1">
    <property type="nucleotide sequence ID" value="NZ_JAYJJR010000002.1"/>
</dbReference>